<evidence type="ECO:0000256" key="1">
    <source>
        <dbReference type="ARBA" id="ARBA00004141"/>
    </source>
</evidence>
<dbReference type="InterPro" id="IPR012340">
    <property type="entry name" value="NA-bd_OB-fold"/>
</dbReference>
<dbReference type="OrthoDB" id="9810336at2"/>
<feature type="domain" description="NfeD-like C-terminal" evidence="5">
    <location>
        <begin position="95"/>
        <end position="148"/>
    </location>
</feature>
<dbReference type="PANTHER" id="PTHR33507:SF3">
    <property type="entry name" value="INNER MEMBRANE PROTEIN YBBJ"/>
    <property type="match status" value="1"/>
</dbReference>
<dbReference type="EMBL" id="CP025120">
    <property type="protein sequence ID" value="AUD79695.1"/>
    <property type="molecule type" value="Genomic_DNA"/>
</dbReference>
<evidence type="ECO:0000313" key="6">
    <source>
        <dbReference type="EMBL" id="AUD79695.1"/>
    </source>
</evidence>
<protein>
    <submittedName>
        <fullName evidence="6">NfeD family protein</fullName>
    </submittedName>
</protein>
<evidence type="ECO:0000313" key="7">
    <source>
        <dbReference type="Proteomes" id="UP000232693"/>
    </source>
</evidence>
<evidence type="ECO:0000259" key="5">
    <source>
        <dbReference type="Pfam" id="PF01957"/>
    </source>
</evidence>
<dbReference type="Gene3D" id="2.40.50.140">
    <property type="entry name" value="Nucleic acid-binding proteins"/>
    <property type="match status" value="1"/>
</dbReference>
<proteinExistence type="predicted"/>
<dbReference type="RefSeq" id="WP_106647494.1">
    <property type="nucleotide sequence ID" value="NZ_BMGO01000001.1"/>
</dbReference>
<gene>
    <name evidence="6" type="ORF">CW740_10735</name>
</gene>
<reference evidence="6 7" key="1">
    <citation type="submission" date="2017-12" db="EMBL/GenBank/DDBJ databases">
        <title>Kangiella profundi FT102 completed genome.</title>
        <authorList>
            <person name="Xu J."/>
            <person name="Wang J."/>
            <person name="Lu Y."/>
        </authorList>
    </citation>
    <scope>NUCLEOTIDE SEQUENCE [LARGE SCALE GENOMIC DNA]</scope>
    <source>
        <strain evidence="6 7">FT102</strain>
    </source>
</reference>
<organism evidence="6 7">
    <name type="scientific">Kangiella profundi</name>
    <dbReference type="NCBI Taxonomy" id="1561924"/>
    <lineage>
        <taxon>Bacteria</taxon>
        <taxon>Pseudomonadati</taxon>
        <taxon>Pseudomonadota</taxon>
        <taxon>Gammaproteobacteria</taxon>
        <taxon>Kangiellales</taxon>
        <taxon>Kangiellaceae</taxon>
        <taxon>Kangiella</taxon>
    </lineage>
</organism>
<evidence type="ECO:0000256" key="4">
    <source>
        <dbReference type="ARBA" id="ARBA00023136"/>
    </source>
</evidence>
<dbReference type="AlphaFoldDB" id="A0A2K9A798"/>
<name>A0A2K9A798_9GAMM</name>
<dbReference type="Proteomes" id="UP000232693">
    <property type="component" value="Chromosome"/>
</dbReference>
<dbReference type="InterPro" id="IPR002810">
    <property type="entry name" value="NfeD-like_C"/>
</dbReference>
<dbReference type="SUPFAM" id="SSF141322">
    <property type="entry name" value="NfeD domain-like"/>
    <property type="match status" value="1"/>
</dbReference>
<keyword evidence="3" id="KW-1133">Transmembrane helix</keyword>
<keyword evidence="4" id="KW-0472">Membrane</keyword>
<comment type="subcellular location">
    <subcellularLocation>
        <location evidence="1">Membrane</location>
        <topology evidence="1">Multi-pass membrane protein</topology>
    </subcellularLocation>
</comment>
<keyword evidence="7" id="KW-1185">Reference proteome</keyword>
<dbReference type="PANTHER" id="PTHR33507">
    <property type="entry name" value="INNER MEMBRANE PROTEIN YBBJ"/>
    <property type="match status" value="1"/>
</dbReference>
<dbReference type="Pfam" id="PF01957">
    <property type="entry name" value="NfeD"/>
    <property type="match status" value="1"/>
</dbReference>
<dbReference type="KEGG" id="kpd:CW740_10735"/>
<evidence type="ECO:0000256" key="2">
    <source>
        <dbReference type="ARBA" id="ARBA00022692"/>
    </source>
</evidence>
<dbReference type="InterPro" id="IPR052165">
    <property type="entry name" value="Membrane_assoc_protease"/>
</dbReference>
<accession>A0A2K9A798</accession>
<sequence length="159" mass="17724">MEFFLQIEYWHWLVFGLVLLILEMFAPGAILLWFGVGALVVGVLQLILPGLMPPEIQWLVFSILSVASLVLWKSYAKKHKLDQDDDSGSLNQRSKSLVGREFNLSNAIENGVGKVRVGDTYWRVEGPELPEGHKVKVIGYEGATLKVESVNPETANTEA</sequence>
<evidence type="ECO:0000256" key="3">
    <source>
        <dbReference type="ARBA" id="ARBA00022989"/>
    </source>
</evidence>
<dbReference type="GO" id="GO:0005886">
    <property type="term" value="C:plasma membrane"/>
    <property type="evidence" value="ECO:0007669"/>
    <property type="project" value="TreeGrafter"/>
</dbReference>
<keyword evidence="2" id="KW-0812">Transmembrane</keyword>